<organism evidence="2 3">
    <name type="scientific">Pseudofrankia inefficax (strain DSM 45817 / CECT 9037 / DDB 130130 / EuI1c)</name>
    <name type="common">Frankia inefficax</name>
    <dbReference type="NCBI Taxonomy" id="298654"/>
    <lineage>
        <taxon>Bacteria</taxon>
        <taxon>Bacillati</taxon>
        <taxon>Actinomycetota</taxon>
        <taxon>Actinomycetes</taxon>
        <taxon>Frankiales</taxon>
        <taxon>Frankiaceae</taxon>
        <taxon>Pseudofrankia</taxon>
    </lineage>
</organism>
<protein>
    <submittedName>
        <fullName evidence="2">Uncharacterized protein</fullName>
    </submittedName>
</protein>
<dbReference type="HOGENOM" id="CLU_1576188_0_0_11"/>
<evidence type="ECO:0000313" key="2">
    <source>
        <dbReference type="EMBL" id="ADP79559.1"/>
    </source>
</evidence>
<sequence>MTVVEGVSGLVIGRGGAAAIGRWLRRSRRGRHQLGPRTMALVDRGDGPRATWVRLYRAASPHDPNDAAAVQAGDASGPEPEAPGFGPSESQPCRVKAAVGGPAVTVTIWPGQRPDDLIDQLARVSDGMEFVEVFGDRSLVLVYGPTGVPPTRRSMLRAVVASLGPDDDG</sequence>
<dbReference type="RefSeq" id="WP_013422679.1">
    <property type="nucleotide sequence ID" value="NC_014666.1"/>
</dbReference>
<reference evidence="2 3" key="1">
    <citation type="submission" date="2010-10" db="EMBL/GenBank/DDBJ databases">
        <title>Complete sequence of Frankia sp. EuI1c.</title>
        <authorList>
            <consortium name="US DOE Joint Genome Institute"/>
            <person name="Lucas S."/>
            <person name="Copeland A."/>
            <person name="Lapidus A."/>
            <person name="Cheng J.-F."/>
            <person name="Bruce D."/>
            <person name="Goodwin L."/>
            <person name="Pitluck S."/>
            <person name="Chertkov O."/>
            <person name="Detter J.C."/>
            <person name="Han C."/>
            <person name="Tapia R."/>
            <person name="Land M."/>
            <person name="Hauser L."/>
            <person name="Jeffries C."/>
            <person name="Kyrpides N."/>
            <person name="Ivanova N."/>
            <person name="Mikhailova N."/>
            <person name="Beauchemin N."/>
            <person name="Sen A."/>
            <person name="Sur S.A."/>
            <person name="Gtari M."/>
            <person name="Wall L."/>
            <person name="Tisa L."/>
            <person name="Woyke T."/>
        </authorList>
    </citation>
    <scope>NUCLEOTIDE SEQUENCE [LARGE SCALE GENOMIC DNA]</scope>
    <source>
        <strain evidence="3">DSM 45817 / CECT 9037 / EuI1c</strain>
    </source>
</reference>
<evidence type="ECO:0000313" key="3">
    <source>
        <dbReference type="Proteomes" id="UP000002484"/>
    </source>
</evidence>
<dbReference type="NCBIfam" id="TIGR03917">
    <property type="entry name" value="Frankia_40_dom"/>
    <property type="match status" value="1"/>
</dbReference>
<dbReference type="Proteomes" id="UP000002484">
    <property type="component" value="Chromosome"/>
</dbReference>
<name>E3J6D2_PSEI1</name>
<gene>
    <name evidence="2" type="ordered locus">FraEuI1c_1497</name>
</gene>
<dbReference type="OrthoDB" id="3218440at2"/>
<feature type="region of interest" description="Disordered" evidence="1">
    <location>
        <begin position="63"/>
        <end position="94"/>
    </location>
</feature>
<keyword evidence="3" id="KW-1185">Reference proteome</keyword>
<dbReference type="AlphaFoldDB" id="E3J6D2"/>
<dbReference type="STRING" id="298654.FraEuI1c_1497"/>
<accession>E3J6D2</accession>
<proteinExistence type="predicted"/>
<dbReference type="InterPro" id="IPR023817">
    <property type="entry name" value="Frankia_40_dom"/>
</dbReference>
<dbReference type="InParanoid" id="E3J6D2"/>
<dbReference type="EMBL" id="CP002299">
    <property type="protein sequence ID" value="ADP79559.1"/>
    <property type="molecule type" value="Genomic_DNA"/>
</dbReference>
<dbReference type="KEGG" id="fri:FraEuI1c_1497"/>
<evidence type="ECO:0000256" key="1">
    <source>
        <dbReference type="SAM" id="MobiDB-lite"/>
    </source>
</evidence>